<dbReference type="GO" id="GO:0005737">
    <property type="term" value="C:cytoplasm"/>
    <property type="evidence" value="ECO:0007669"/>
    <property type="project" value="TreeGrafter"/>
</dbReference>
<comment type="similarity">
    <text evidence="1">Belongs to the ornithine cyclodeaminase/mu-crystallin family.</text>
</comment>
<dbReference type="RefSeq" id="XP_014179365.1">
    <property type="nucleotide sequence ID" value="XM_014323890.1"/>
</dbReference>
<dbReference type="Proteomes" id="UP000002748">
    <property type="component" value="Unassembled WGS sequence"/>
</dbReference>
<reference evidence="2 3" key="1">
    <citation type="journal article" date="2012" name="Eukaryot. Cell">
        <title>Draft genome sequence of CBS 2479, the standard type strain of Trichosporon asahii.</title>
        <authorList>
            <person name="Yang R.Y."/>
            <person name="Li H.T."/>
            <person name="Zhu H."/>
            <person name="Zhou G.P."/>
            <person name="Wang M."/>
            <person name="Wang L."/>
        </authorList>
    </citation>
    <scope>NUCLEOTIDE SEQUENCE [LARGE SCALE GENOMIC DNA]</scope>
    <source>
        <strain evidence="3">ATCC 90039 / CBS 2479 / JCM 2466 / KCTC 7840 / NCYC 2677 / UAMH 7654</strain>
    </source>
</reference>
<dbReference type="VEuPathDB" id="FungiDB:A1Q1_02629"/>
<dbReference type="OrthoDB" id="41492at2759"/>
<gene>
    <name evidence="2" type="ORF">A1Q1_02629</name>
</gene>
<evidence type="ECO:0000313" key="2">
    <source>
        <dbReference type="EMBL" id="EJT48346.1"/>
    </source>
</evidence>
<dbReference type="KEGG" id="tasa:A1Q1_02629"/>
<protein>
    <recommendedName>
        <fullName evidence="4">Ornithine cyclodeaminase</fullName>
    </recommendedName>
</protein>
<organism evidence="2 3">
    <name type="scientific">Trichosporon asahii var. asahii (strain ATCC 90039 / CBS 2479 / JCM 2466 / KCTC 7840 / NBRC 103889/ NCYC 2677 / UAMH 7654)</name>
    <name type="common">Yeast</name>
    <dbReference type="NCBI Taxonomy" id="1186058"/>
    <lineage>
        <taxon>Eukaryota</taxon>
        <taxon>Fungi</taxon>
        <taxon>Dikarya</taxon>
        <taxon>Basidiomycota</taxon>
        <taxon>Agaricomycotina</taxon>
        <taxon>Tremellomycetes</taxon>
        <taxon>Trichosporonales</taxon>
        <taxon>Trichosporonaceae</taxon>
        <taxon>Trichosporon</taxon>
    </lineage>
</organism>
<dbReference type="Gene3D" id="3.40.50.720">
    <property type="entry name" value="NAD(P)-binding Rossmann-like Domain"/>
    <property type="match status" value="1"/>
</dbReference>
<dbReference type="HOGENOM" id="CLU_042088_0_0_1"/>
<evidence type="ECO:0008006" key="4">
    <source>
        <dbReference type="Google" id="ProtNLM"/>
    </source>
</evidence>
<dbReference type="PANTHER" id="PTHR13812:SF19">
    <property type="entry name" value="KETIMINE REDUCTASE MU-CRYSTALLIN"/>
    <property type="match status" value="1"/>
</dbReference>
<proteinExistence type="inferred from homology"/>
<accession>J5SZD8</accession>
<sequence length="287" mass="30636">MALKILTRKDVDKILDALDLQAAVDSQAAVFEAYSGPKTTDGKMAAVDRKTAIKIVSVPTSGGDGLPGTTLIMDELLGNGKPTNIVLFGSGAQAEAHARMFLGLYPSITKCTVVNRRPTERAAHLVDALVKAFPKVEVCLGITSENDFKLSETVKDADIICTMTSSTQALFASKDVKPGAHMCLIGSYKKHMREVEDDLVKRAGIVLVDSKEACEAEAGELHNLTEDQMVEIGKVVKDKSKADPIKQAGDVTMFKSVGLGVQDVAIAQTVLDQAEKLGLGSVIEDYD</sequence>
<dbReference type="Pfam" id="PF02423">
    <property type="entry name" value="OCD_Mu_crystall"/>
    <property type="match status" value="1"/>
</dbReference>
<dbReference type="EMBL" id="ALBS01000206">
    <property type="protein sequence ID" value="EJT48346.1"/>
    <property type="molecule type" value="Genomic_DNA"/>
</dbReference>
<dbReference type="SUPFAM" id="SSF51735">
    <property type="entry name" value="NAD(P)-binding Rossmann-fold domains"/>
    <property type="match status" value="1"/>
</dbReference>
<dbReference type="AlphaFoldDB" id="J5SZD8"/>
<dbReference type="InterPro" id="IPR036291">
    <property type="entry name" value="NAD(P)-bd_dom_sf"/>
</dbReference>
<comment type="caution">
    <text evidence="2">The sequence shown here is derived from an EMBL/GenBank/DDBJ whole genome shotgun (WGS) entry which is preliminary data.</text>
</comment>
<name>J5SZD8_TRIAS</name>
<dbReference type="InterPro" id="IPR003462">
    <property type="entry name" value="ODC_Mu_crystall"/>
</dbReference>
<evidence type="ECO:0000256" key="1">
    <source>
        <dbReference type="ARBA" id="ARBA00008903"/>
    </source>
</evidence>
<evidence type="ECO:0000313" key="3">
    <source>
        <dbReference type="Proteomes" id="UP000002748"/>
    </source>
</evidence>
<dbReference type="GeneID" id="25986142"/>
<dbReference type="PANTHER" id="PTHR13812">
    <property type="entry name" value="KETIMINE REDUCTASE MU-CRYSTALLIN"/>
    <property type="match status" value="1"/>
</dbReference>